<gene>
    <name evidence="2" type="ORF">A0J61_10585</name>
</gene>
<feature type="chain" id="PRO_5008889364" description="Secreted protein" evidence="1">
    <location>
        <begin position="19"/>
        <end position="132"/>
    </location>
</feature>
<protein>
    <recommendedName>
        <fullName evidence="4">Secreted protein</fullName>
    </recommendedName>
</protein>
<organism evidence="2 3">
    <name type="scientific">Choanephora cucurbitarum</name>
    <dbReference type="NCBI Taxonomy" id="101091"/>
    <lineage>
        <taxon>Eukaryota</taxon>
        <taxon>Fungi</taxon>
        <taxon>Fungi incertae sedis</taxon>
        <taxon>Mucoromycota</taxon>
        <taxon>Mucoromycotina</taxon>
        <taxon>Mucoromycetes</taxon>
        <taxon>Mucorales</taxon>
        <taxon>Mucorineae</taxon>
        <taxon>Choanephoraceae</taxon>
        <taxon>Choanephoroideae</taxon>
        <taxon>Choanephora</taxon>
    </lineage>
</organism>
<feature type="signal peptide" evidence="1">
    <location>
        <begin position="1"/>
        <end position="18"/>
    </location>
</feature>
<keyword evidence="1" id="KW-0732">Signal</keyword>
<dbReference type="PROSITE" id="PS51257">
    <property type="entry name" value="PROKAR_LIPOPROTEIN"/>
    <property type="match status" value="1"/>
</dbReference>
<dbReference type="InParanoid" id="A0A1C7MY88"/>
<dbReference type="Proteomes" id="UP000093000">
    <property type="component" value="Unassembled WGS sequence"/>
</dbReference>
<proteinExistence type="predicted"/>
<comment type="caution">
    <text evidence="2">The sequence shown here is derived from an EMBL/GenBank/DDBJ whole genome shotgun (WGS) entry which is preliminary data.</text>
</comment>
<reference evidence="2 3" key="1">
    <citation type="submission" date="2016-03" db="EMBL/GenBank/DDBJ databases">
        <title>Choanephora cucurbitarum.</title>
        <authorList>
            <person name="Min B."/>
            <person name="Park H."/>
            <person name="Park J.-H."/>
            <person name="Shin H.-D."/>
            <person name="Choi I.-G."/>
        </authorList>
    </citation>
    <scope>NUCLEOTIDE SEQUENCE [LARGE SCALE GENOMIC DNA]</scope>
    <source>
        <strain evidence="2 3">KUS-F28377</strain>
    </source>
</reference>
<keyword evidence="3" id="KW-1185">Reference proteome</keyword>
<accession>A0A1C7MY88</accession>
<dbReference type="EMBL" id="LUGH01001250">
    <property type="protein sequence ID" value="OBZ81366.1"/>
    <property type="molecule type" value="Genomic_DNA"/>
</dbReference>
<dbReference type="AlphaFoldDB" id="A0A1C7MY88"/>
<evidence type="ECO:0000313" key="3">
    <source>
        <dbReference type="Proteomes" id="UP000093000"/>
    </source>
</evidence>
<evidence type="ECO:0000313" key="2">
    <source>
        <dbReference type="EMBL" id="OBZ81366.1"/>
    </source>
</evidence>
<evidence type="ECO:0008006" key="4">
    <source>
        <dbReference type="Google" id="ProtNLM"/>
    </source>
</evidence>
<evidence type="ECO:0000256" key="1">
    <source>
        <dbReference type="SAM" id="SignalP"/>
    </source>
</evidence>
<name>A0A1C7MY88_9FUNG</name>
<sequence>MVKSIFLYVALFVACVSALPTNGPIVPCTLDRVESACKQLDDIVAAVPESRVASACPAYYQLVKAREADKPRCDLLRKVGANMPIECQSDDPIQNPYAVFLHPSKKPLHFNNVCEAAAKLSQLLKEGQLHAF</sequence>